<feature type="compositionally biased region" description="Polar residues" evidence="1">
    <location>
        <begin position="1160"/>
        <end position="1178"/>
    </location>
</feature>
<feature type="compositionally biased region" description="Polar residues" evidence="1">
    <location>
        <begin position="489"/>
        <end position="505"/>
    </location>
</feature>
<feature type="compositionally biased region" description="Polar residues" evidence="1">
    <location>
        <begin position="1012"/>
        <end position="1023"/>
    </location>
</feature>
<feature type="compositionally biased region" description="Low complexity" evidence="1">
    <location>
        <begin position="1232"/>
        <end position="1244"/>
    </location>
</feature>
<keyword evidence="2" id="KW-0812">Transmembrane</keyword>
<feature type="compositionally biased region" description="Basic and acidic residues" evidence="1">
    <location>
        <begin position="1065"/>
        <end position="1077"/>
    </location>
</feature>
<feature type="compositionally biased region" description="Polar residues" evidence="1">
    <location>
        <begin position="720"/>
        <end position="733"/>
    </location>
</feature>
<dbReference type="EMBL" id="QAPG01000007">
    <property type="protein sequence ID" value="TDZ39982.1"/>
    <property type="molecule type" value="Genomic_DNA"/>
</dbReference>
<feature type="transmembrane region" description="Helical" evidence="2">
    <location>
        <begin position="113"/>
        <end position="137"/>
    </location>
</feature>
<name>A0A4R8QLS3_9PEZI</name>
<feature type="compositionally biased region" description="Polar residues" evidence="1">
    <location>
        <begin position="949"/>
        <end position="961"/>
    </location>
</feature>
<evidence type="ECO:0000313" key="3">
    <source>
        <dbReference type="EMBL" id="TDZ39982.1"/>
    </source>
</evidence>
<gene>
    <name evidence="3" type="ORF">C8035_v004963</name>
</gene>
<feature type="compositionally biased region" description="Low complexity" evidence="1">
    <location>
        <begin position="877"/>
        <end position="891"/>
    </location>
</feature>
<protein>
    <recommendedName>
        <fullName evidence="5">WW domain-containing protein</fullName>
    </recommendedName>
</protein>
<reference evidence="3 4" key="1">
    <citation type="submission" date="2018-11" db="EMBL/GenBank/DDBJ databases">
        <title>Genome sequence and assembly of Colletotrichum spinosum.</title>
        <authorList>
            <person name="Gan P."/>
            <person name="Shirasu K."/>
        </authorList>
    </citation>
    <scope>NUCLEOTIDE SEQUENCE [LARGE SCALE GENOMIC DNA]</scope>
    <source>
        <strain evidence="3 4">CBS 515.97</strain>
    </source>
</reference>
<feature type="compositionally biased region" description="Polar residues" evidence="1">
    <location>
        <begin position="1033"/>
        <end position="1043"/>
    </location>
</feature>
<feature type="region of interest" description="Disordered" evidence="1">
    <location>
        <begin position="484"/>
        <end position="1296"/>
    </location>
</feature>
<feature type="compositionally biased region" description="Polar residues" evidence="1">
    <location>
        <begin position="1141"/>
        <end position="1151"/>
    </location>
</feature>
<proteinExistence type="predicted"/>
<organism evidence="3 4">
    <name type="scientific">Colletotrichum spinosum</name>
    <dbReference type="NCBI Taxonomy" id="1347390"/>
    <lineage>
        <taxon>Eukaryota</taxon>
        <taxon>Fungi</taxon>
        <taxon>Dikarya</taxon>
        <taxon>Ascomycota</taxon>
        <taxon>Pezizomycotina</taxon>
        <taxon>Sordariomycetes</taxon>
        <taxon>Hypocreomycetidae</taxon>
        <taxon>Glomerellales</taxon>
        <taxon>Glomerellaceae</taxon>
        <taxon>Colletotrichum</taxon>
        <taxon>Colletotrichum orbiculare species complex</taxon>
    </lineage>
</organism>
<evidence type="ECO:0000256" key="2">
    <source>
        <dbReference type="SAM" id="Phobius"/>
    </source>
</evidence>
<feature type="compositionally biased region" description="Polar residues" evidence="1">
    <location>
        <begin position="526"/>
        <end position="538"/>
    </location>
</feature>
<feature type="region of interest" description="Disordered" evidence="1">
    <location>
        <begin position="1464"/>
        <end position="1489"/>
    </location>
</feature>
<feature type="region of interest" description="Disordered" evidence="1">
    <location>
        <begin position="1"/>
        <end position="25"/>
    </location>
</feature>
<feature type="compositionally biased region" description="Polar residues" evidence="1">
    <location>
        <begin position="913"/>
        <end position="927"/>
    </location>
</feature>
<evidence type="ECO:0000313" key="4">
    <source>
        <dbReference type="Proteomes" id="UP000295083"/>
    </source>
</evidence>
<feature type="region of interest" description="Disordered" evidence="1">
    <location>
        <begin position="329"/>
        <end position="404"/>
    </location>
</feature>
<feature type="compositionally biased region" description="Polar residues" evidence="1">
    <location>
        <begin position="689"/>
        <end position="709"/>
    </location>
</feature>
<feature type="region of interest" description="Disordered" evidence="1">
    <location>
        <begin position="219"/>
        <end position="264"/>
    </location>
</feature>
<feature type="compositionally biased region" description="Low complexity" evidence="1">
    <location>
        <begin position="848"/>
        <end position="862"/>
    </location>
</feature>
<comment type="caution">
    <text evidence="3">The sequence shown here is derived from an EMBL/GenBank/DDBJ whole genome shotgun (WGS) entry which is preliminary data.</text>
</comment>
<accession>A0A4R8QLS3</accession>
<sequence>MDAGEATRDAPEDPPTTPKNKTSPHREWITSSKWFVPAYPLEETRFQAFLTASRPTRDIVRSRRLSRTRARYGLVSPLWTKLYVFVAAPRLVRVPNSPWPARTFCSSHVAENALRHVFCVALLAALGLLLFIISIRIRLNAIMSIHRRTLQIATFDARLSIDCSRTSNMSGLPPGWEWDYDGARWFYRYKPNGHVQFHFPKEGDEFPDFVDALSPAPELAPEEKLESQQQLKRRTTTDADPQTKMRATGGPLADFGMNRSGFGGPLNDDDADGFCYQPENFMYLGPGAYTDISPSADEDEGGGIPNDRHPSKSNAAPELIKDKAKLDADVDRPGVSPLHSQANTPFVANSVPAEQPTSSDRSEPVLLVNTQDLPESNQAAVPSPGVPLLDSVEKPRAGAPQAPWDPVGIVAEMATEHTAAAHIETNPDPVEMADNAVLAPIETRVVDVGIAELPERTSPADARPLAASDHDLLHQTSMTGAALHGATFGTGQRPQSASPDRTASGGSHPAVNGSQVDSSLPEPVRPQQQPTSHPSNGPFTIKRKPSNPGTKQPKYQPYIPGATPLVAPTRADRDADFKRQDNRTSLAREASLMLGTRQKLETGNVPSILQPPQVPPKHPLDATQAAPVESYGPSQRHSTGLSAHATTAPCPQAPLQHVPSVLKPARGNPQAVFPPGTVAPGQGPVHGQDTATTAAPQSLQTGRSGQTNPVPFRYSAFQPGMSSSSAIRPTSGANGAPRPGLYRVGTAPAQSPSDHHPPSTVSQGRGTADVPFSERPGLPAYLQRPGLLTGIRQNTPGSAVQSRARSSSDVRQYSNPAAQQTGAPALGTNAPRPQSAMEFMQGHNHPRPSGVSQQQGSSPAPGHDLPRQASFASSEVSSLGPPSGSQSSGFPIQTPSPLESGGRRHSSGFFRSANVNPASGSSASPGFQSPYAAQNIPPRPAATRPASFSGPSPATQPSVDNSPPKVPSKIPLTQLSVAPGNPAVQGLVDAAQSPSSGRRRSLPMNPDFETGGTLSSRNEQQLPDTARRIERPQSAQPVQSNPANYPGQLPPPGASDLASTQPSDAGRHVKQASERPQRPTVTPPGHQLQPIQEHTEGAAHNMPPSVVARNSQDARRQSPATSRRLSTGSSQYPSSADSPSGRTLGSSTSAHFMSPAAPTAGQTYSPVQQNPYYQQSPTGAVAQASPLTMRPGTTPPVMQRQAKEKEKGGWLSRIVKGSGKPAVLQKPPPPAHAFHAAPQPQQPFGGDQERFSASSSGWRPTSQAQHGHVAPNEHVHQLARPGAGRLPEPPPPARLVESTPHAMEQTLVPKQSQTASAPVEQATPRFNLQDAPVQHFVAEVQPASLPPSGLTAGLGAHADDMSDAASVSAISVSTVDVSEAQAQPVLKPQLITVEKPPVSAKEQLPSRAMMSTSAGVEKLPVTTTQREVNRRPALGSELAVAPLFSKHQIKTTVSAVAVTEAPVTSDKWAKKPAVDYSGDDWGDDPWDYQ</sequence>
<feature type="compositionally biased region" description="Basic and acidic residues" evidence="1">
    <location>
        <begin position="570"/>
        <end position="582"/>
    </location>
</feature>
<feature type="compositionally biased region" description="Polar residues" evidence="1">
    <location>
        <begin position="1118"/>
        <end position="1128"/>
    </location>
</feature>
<keyword evidence="4" id="KW-1185">Reference proteome</keyword>
<feature type="compositionally biased region" description="Basic and acidic residues" evidence="1">
    <location>
        <begin position="1"/>
        <end position="11"/>
    </location>
</feature>
<keyword evidence="2" id="KW-0472">Membrane</keyword>
<feature type="region of interest" description="Disordered" evidence="1">
    <location>
        <begin position="287"/>
        <end position="317"/>
    </location>
</feature>
<evidence type="ECO:0008006" key="5">
    <source>
        <dbReference type="Google" id="ProtNLM"/>
    </source>
</evidence>
<dbReference type="Proteomes" id="UP000295083">
    <property type="component" value="Unassembled WGS sequence"/>
</dbReference>
<feature type="compositionally biased region" description="Polar residues" evidence="1">
    <location>
        <begin position="1251"/>
        <end position="1265"/>
    </location>
</feature>
<keyword evidence="2" id="KW-1133">Transmembrane helix</keyword>
<feature type="compositionally biased region" description="Acidic residues" evidence="1">
    <location>
        <begin position="1477"/>
        <end position="1489"/>
    </location>
</feature>
<feature type="compositionally biased region" description="Low complexity" evidence="1">
    <location>
        <begin position="1129"/>
        <end position="1140"/>
    </location>
</feature>
<feature type="compositionally biased region" description="Polar residues" evidence="1">
    <location>
        <begin position="338"/>
        <end position="347"/>
    </location>
</feature>
<feature type="compositionally biased region" description="Polar residues" evidence="1">
    <location>
        <begin position="632"/>
        <end position="645"/>
    </location>
</feature>
<feature type="compositionally biased region" description="Polar residues" evidence="1">
    <location>
        <begin position="368"/>
        <end position="380"/>
    </location>
</feature>
<evidence type="ECO:0000256" key="1">
    <source>
        <dbReference type="SAM" id="MobiDB-lite"/>
    </source>
</evidence>
<feature type="compositionally biased region" description="Polar residues" evidence="1">
    <location>
        <begin position="791"/>
        <end position="822"/>
    </location>
</feature>